<proteinExistence type="predicted"/>
<dbReference type="EMBL" id="CAJVQA010018296">
    <property type="protein sequence ID" value="CAG8753180.1"/>
    <property type="molecule type" value="Genomic_DNA"/>
</dbReference>
<organism evidence="1 2">
    <name type="scientific">Cetraspora pellucida</name>
    <dbReference type="NCBI Taxonomy" id="1433469"/>
    <lineage>
        <taxon>Eukaryota</taxon>
        <taxon>Fungi</taxon>
        <taxon>Fungi incertae sedis</taxon>
        <taxon>Mucoromycota</taxon>
        <taxon>Glomeromycotina</taxon>
        <taxon>Glomeromycetes</taxon>
        <taxon>Diversisporales</taxon>
        <taxon>Gigasporaceae</taxon>
        <taxon>Cetraspora</taxon>
    </lineage>
</organism>
<reference evidence="1" key="1">
    <citation type="submission" date="2021-06" db="EMBL/GenBank/DDBJ databases">
        <authorList>
            <person name="Kallberg Y."/>
            <person name="Tangrot J."/>
            <person name="Rosling A."/>
        </authorList>
    </citation>
    <scope>NUCLEOTIDE SEQUENCE</scope>
    <source>
        <strain evidence="1">FL966</strain>
    </source>
</reference>
<dbReference type="AlphaFoldDB" id="A0A9N9IXZ9"/>
<keyword evidence="2" id="KW-1185">Reference proteome</keyword>
<dbReference type="Proteomes" id="UP000789759">
    <property type="component" value="Unassembled WGS sequence"/>
</dbReference>
<feature type="non-terminal residue" evidence="1">
    <location>
        <position position="1"/>
    </location>
</feature>
<evidence type="ECO:0000313" key="1">
    <source>
        <dbReference type="EMBL" id="CAG8753180.1"/>
    </source>
</evidence>
<comment type="caution">
    <text evidence="1">The sequence shown here is derived from an EMBL/GenBank/DDBJ whole genome shotgun (WGS) entry which is preliminary data.</text>
</comment>
<evidence type="ECO:0000313" key="2">
    <source>
        <dbReference type="Proteomes" id="UP000789759"/>
    </source>
</evidence>
<sequence>EFISFKTQELQLLEEDNNDKNNIESYKSVVVINPIVTKHCEHPPKQ</sequence>
<name>A0A9N9IXZ9_9GLOM</name>
<accession>A0A9N9IXZ9</accession>
<gene>
    <name evidence="1" type="ORF">CPELLU_LOCUS14843</name>
</gene>
<protein>
    <submittedName>
        <fullName evidence="1">15141_t:CDS:1</fullName>
    </submittedName>
</protein>